<keyword evidence="2" id="KW-1185">Reference proteome</keyword>
<evidence type="ECO:0000313" key="2">
    <source>
        <dbReference type="Proteomes" id="UP000264589"/>
    </source>
</evidence>
<dbReference type="AlphaFoldDB" id="A0A371RHJ9"/>
<dbReference type="Proteomes" id="UP000264589">
    <property type="component" value="Unassembled WGS sequence"/>
</dbReference>
<evidence type="ECO:0000313" key="1">
    <source>
        <dbReference type="EMBL" id="RFB04923.1"/>
    </source>
</evidence>
<protein>
    <submittedName>
        <fullName evidence="1">Acylneuraminate cytidylyltransferase family protein</fullName>
    </submittedName>
</protein>
<dbReference type="OrthoDB" id="9805604at2"/>
<dbReference type="InterPro" id="IPR029044">
    <property type="entry name" value="Nucleotide-diphossugar_trans"/>
</dbReference>
<dbReference type="InterPro" id="IPR050793">
    <property type="entry name" value="CMP-NeuNAc_synthase"/>
</dbReference>
<keyword evidence="1" id="KW-0548">Nucleotidyltransferase</keyword>
<name>A0A371RHJ9_9PROT</name>
<proteinExistence type="predicted"/>
<dbReference type="InterPro" id="IPR003329">
    <property type="entry name" value="Cytidylyl_trans"/>
</dbReference>
<dbReference type="InParanoid" id="A0A371RHJ9"/>
<keyword evidence="1" id="KW-0808">Transferase</keyword>
<dbReference type="Pfam" id="PF02348">
    <property type="entry name" value="CTP_transf_3"/>
    <property type="match status" value="1"/>
</dbReference>
<gene>
    <name evidence="1" type="ORF">DX908_06265</name>
</gene>
<dbReference type="PANTHER" id="PTHR21485:SF3">
    <property type="entry name" value="N-ACYLNEURAMINATE CYTIDYLYLTRANSFERASE"/>
    <property type="match status" value="1"/>
</dbReference>
<dbReference type="GO" id="GO:0008781">
    <property type="term" value="F:N-acylneuraminate cytidylyltransferase activity"/>
    <property type="evidence" value="ECO:0007669"/>
    <property type="project" value="TreeGrafter"/>
</dbReference>
<dbReference type="Gene3D" id="3.90.550.10">
    <property type="entry name" value="Spore Coat Polysaccharide Biosynthesis Protein SpsA, Chain A"/>
    <property type="match status" value="1"/>
</dbReference>
<dbReference type="EMBL" id="QUQO01000001">
    <property type="protein sequence ID" value="RFB04923.1"/>
    <property type="molecule type" value="Genomic_DNA"/>
</dbReference>
<dbReference type="PANTHER" id="PTHR21485">
    <property type="entry name" value="HAD SUPERFAMILY MEMBERS CMAS AND KDSC"/>
    <property type="match status" value="1"/>
</dbReference>
<dbReference type="SUPFAM" id="SSF53448">
    <property type="entry name" value="Nucleotide-diphospho-sugar transferases"/>
    <property type="match status" value="1"/>
</dbReference>
<sequence length="219" mass="24344">MVTAIVPLRGGSKSIPHKNIKDFAGKPLCAWALEAACAAEKVDKVYVSTESALIKEVVEGLGLDVMVIDRPEQLAGDETSTEEVLMHFIENVTSDVICTVQATSPLVTAADFDRAIEMFSQGGYDSLLTAVRQKRFFWTDDFRPINYDPQARPRRQDFNGTLMENGAFYLTKRETLLQTGSRLGGRIAVYEMPSETAVEIDEPHDWLEAEALLRGRGRT</sequence>
<accession>A0A371RHJ9</accession>
<reference evidence="1 2" key="1">
    <citation type="submission" date="2018-08" db="EMBL/GenBank/DDBJ databases">
        <title>Parvularcula sp. SM1705, isolated from surface water of the South Sea China.</title>
        <authorList>
            <person name="Sun L."/>
        </authorList>
    </citation>
    <scope>NUCLEOTIDE SEQUENCE [LARGE SCALE GENOMIC DNA]</scope>
    <source>
        <strain evidence="1 2">SM1705</strain>
    </source>
</reference>
<dbReference type="RefSeq" id="WP_116391554.1">
    <property type="nucleotide sequence ID" value="NZ_QUQO01000001.1"/>
</dbReference>
<comment type="caution">
    <text evidence="1">The sequence shown here is derived from an EMBL/GenBank/DDBJ whole genome shotgun (WGS) entry which is preliminary data.</text>
</comment>
<organism evidence="1 2">
    <name type="scientific">Parvularcula marina</name>
    <dbReference type="NCBI Taxonomy" id="2292771"/>
    <lineage>
        <taxon>Bacteria</taxon>
        <taxon>Pseudomonadati</taxon>
        <taxon>Pseudomonadota</taxon>
        <taxon>Alphaproteobacteria</taxon>
        <taxon>Parvularculales</taxon>
        <taxon>Parvularculaceae</taxon>
        <taxon>Parvularcula</taxon>
    </lineage>
</organism>
<dbReference type="CDD" id="cd02513">
    <property type="entry name" value="CMP-NeuAc_Synthase"/>
    <property type="match status" value="1"/>
</dbReference>